<keyword evidence="4" id="KW-1185">Reference proteome</keyword>
<dbReference type="AlphaFoldDB" id="T1ENE5"/>
<reference evidence="4" key="1">
    <citation type="submission" date="2012-12" db="EMBL/GenBank/DDBJ databases">
        <authorList>
            <person name="Hellsten U."/>
            <person name="Grimwood J."/>
            <person name="Chapman J.A."/>
            <person name="Shapiro H."/>
            <person name="Aerts A."/>
            <person name="Otillar R.P."/>
            <person name="Terry A.Y."/>
            <person name="Boore J.L."/>
            <person name="Simakov O."/>
            <person name="Marletaz F."/>
            <person name="Cho S.-J."/>
            <person name="Edsinger-Gonzales E."/>
            <person name="Havlak P."/>
            <person name="Kuo D.-H."/>
            <person name="Larsson T."/>
            <person name="Lv J."/>
            <person name="Arendt D."/>
            <person name="Savage R."/>
            <person name="Osoegawa K."/>
            <person name="de Jong P."/>
            <person name="Lindberg D.R."/>
            <person name="Seaver E.C."/>
            <person name="Weisblat D.A."/>
            <person name="Putnam N.H."/>
            <person name="Grigoriev I.V."/>
            <person name="Rokhsar D.S."/>
        </authorList>
    </citation>
    <scope>NUCLEOTIDE SEQUENCE</scope>
</reference>
<evidence type="ECO:0000259" key="1">
    <source>
        <dbReference type="Pfam" id="PF22589"/>
    </source>
</evidence>
<dbReference type="Pfam" id="PF22589">
    <property type="entry name" value="SPMIP1"/>
    <property type="match status" value="1"/>
</dbReference>
<sequence>MAEIKNYKKLKMEARKKFCPALTKEMFEVEPTDRKVLSEYMPDSDHGFTKRYIERRILQPPLKRYTYCLLTSMSYGASDCYDPNFCGPIFGKRNCYKRSKFTDNHFPDINLGGKLHNDNWK</sequence>
<dbReference type="CTD" id="20198095"/>
<proteinExistence type="predicted"/>
<dbReference type="KEGG" id="hro:HELRODRAFT_158921"/>
<dbReference type="EnsemblMetazoa" id="HelroT158921">
    <property type="protein sequence ID" value="HelroP158921"/>
    <property type="gene ID" value="HelroG158921"/>
</dbReference>
<reference evidence="3" key="3">
    <citation type="submission" date="2015-06" db="UniProtKB">
        <authorList>
            <consortium name="EnsemblMetazoa"/>
        </authorList>
    </citation>
    <scope>IDENTIFICATION</scope>
</reference>
<evidence type="ECO:0000313" key="4">
    <source>
        <dbReference type="Proteomes" id="UP000015101"/>
    </source>
</evidence>
<dbReference type="EMBL" id="AMQM01000157">
    <property type="status" value="NOT_ANNOTATED_CDS"/>
    <property type="molecule type" value="Genomic_DNA"/>
</dbReference>
<evidence type="ECO:0000313" key="2">
    <source>
        <dbReference type="EMBL" id="ESO12400.1"/>
    </source>
</evidence>
<dbReference type="Proteomes" id="UP000015101">
    <property type="component" value="Unassembled WGS sequence"/>
</dbReference>
<dbReference type="GeneID" id="20198095"/>
<gene>
    <name evidence="3" type="primary">20198095</name>
    <name evidence="2" type="ORF">HELRODRAFT_158921</name>
</gene>
<organism evidence="3 4">
    <name type="scientific">Helobdella robusta</name>
    <name type="common">Californian leech</name>
    <dbReference type="NCBI Taxonomy" id="6412"/>
    <lineage>
        <taxon>Eukaryota</taxon>
        <taxon>Metazoa</taxon>
        <taxon>Spiralia</taxon>
        <taxon>Lophotrochozoa</taxon>
        <taxon>Annelida</taxon>
        <taxon>Clitellata</taxon>
        <taxon>Hirudinea</taxon>
        <taxon>Rhynchobdellida</taxon>
        <taxon>Glossiphoniidae</taxon>
        <taxon>Helobdella</taxon>
    </lineage>
</organism>
<evidence type="ECO:0000313" key="3">
    <source>
        <dbReference type="EnsemblMetazoa" id="HelroP158921"/>
    </source>
</evidence>
<name>T1ENE5_HELRO</name>
<dbReference type="InterPro" id="IPR054323">
    <property type="entry name" value="SPMIP1_C"/>
</dbReference>
<reference evidence="2 4" key="2">
    <citation type="journal article" date="2013" name="Nature">
        <title>Insights into bilaterian evolution from three spiralian genomes.</title>
        <authorList>
            <person name="Simakov O."/>
            <person name="Marletaz F."/>
            <person name="Cho S.J."/>
            <person name="Edsinger-Gonzales E."/>
            <person name="Havlak P."/>
            <person name="Hellsten U."/>
            <person name="Kuo D.H."/>
            <person name="Larsson T."/>
            <person name="Lv J."/>
            <person name="Arendt D."/>
            <person name="Savage R."/>
            <person name="Osoegawa K."/>
            <person name="de Jong P."/>
            <person name="Grimwood J."/>
            <person name="Chapman J.A."/>
            <person name="Shapiro H."/>
            <person name="Aerts A."/>
            <person name="Otillar R.P."/>
            <person name="Terry A.Y."/>
            <person name="Boore J.L."/>
            <person name="Grigoriev I.V."/>
            <person name="Lindberg D.R."/>
            <person name="Seaver E.C."/>
            <person name="Weisblat D.A."/>
            <person name="Putnam N.H."/>
            <person name="Rokhsar D.S."/>
        </authorList>
    </citation>
    <scope>NUCLEOTIDE SEQUENCE</scope>
</reference>
<dbReference type="EMBL" id="KB095811">
    <property type="protein sequence ID" value="ESO12400.1"/>
    <property type="molecule type" value="Genomic_DNA"/>
</dbReference>
<dbReference type="HOGENOM" id="CLU_2040586_0_0_1"/>
<accession>T1ENE5</accession>
<dbReference type="InParanoid" id="T1ENE5"/>
<protein>
    <recommendedName>
        <fullName evidence="1">Sperm microtubule inner protein 1 C-terminal domain-containing protein</fullName>
    </recommendedName>
</protein>
<dbReference type="RefSeq" id="XP_009009120.1">
    <property type="nucleotide sequence ID" value="XM_009010872.1"/>
</dbReference>
<feature type="domain" description="Sperm microtubule inner protein 1 C-terminal" evidence="1">
    <location>
        <begin position="11"/>
        <end position="104"/>
    </location>
</feature>